<evidence type="ECO:0008006" key="3">
    <source>
        <dbReference type="Google" id="ProtNLM"/>
    </source>
</evidence>
<dbReference type="RefSeq" id="WP_088270377.1">
    <property type="nucleotide sequence ID" value="NZ_BMKI01000028.1"/>
</dbReference>
<dbReference type="EMBL" id="BMKI01000028">
    <property type="protein sequence ID" value="GGD05861.1"/>
    <property type="molecule type" value="Genomic_DNA"/>
</dbReference>
<proteinExistence type="predicted"/>
<dbReference type="Proteomes" id="UP000630615">
    <property type="component" value="Unassembled WGS sequence"/>
</dbReference>
<keyword evidence="2" id="KW-1185">Reference proteome</keyword>
<organism evidence="1 2">
    <name type="scientific">Enterococcus wangshanyuanii</name>
    <dbReference type="NCBI Taxonomy" id="2005703"/>
    <lineage>
        <taxon>Bacteria</taxon>
        <taxon>Bacillati</taxon>
        <taxon>Bacillota</taxon>
        <taxon>Bacilli</taxon>
        <taxon>Lactobacillales</taxon>
        <taxon>Enterococcaceae</taxon>
        <taxon>Enterococcus</taxon>
    </lineage>
</organism>
<evidence type="ECO:0000313" key="2">
    <source>
        <dbReference type="Proteomes" id="UP000630615"/>
    </source>
</evidence>
<accession>A0ABQ1PWI0</accession>
<comment type="caution">
    <text evidence="1">The sequence shown here is derived from an EMBL/GenBank/DDBJ whole genome shotgun (WGS) entry which is preliminary data.</text>
</comment>
<evidence type="ECO:0000313" key="1">
    <source>
        <dbReference type="EMBL" id="GGD05861.1"/>
    </source>
</evidence>
<reference evidence="2" key="1">
    <citation type="journal article" date="2019" name="Int. J. Syst. Evol. Microbiol.">
        <title>The Global Catalogue of Microorganisms (GCM) 10K type strain sequencing project: providing services to taxonomists for standard genome sequencing and annotation.</title>
        <authorList>
            <consortium name="The Broad Institute Genomics Platform"/>
            <consortium name="The Broad Institute Genome Sequencing Center for Infectious Disease"/>
            <person name="Wu L."/>
            <person name="Ma J."/>
        </authorList>
    </citation>
    <scope>NUCLEOTIDE SEQUENCE [LARGE SCALE GENOMIC DNA]</scope>
    <source>
        <strain evidence="2">CGMCC 1.15942</strain>
    </source>
</reference>
<protein>
    <recommendedName>
        <fullName evidence="3">Phi-29-like late activator</fullName>
    </recommendedName>
</protein>
<name>A0ABQ1PWI0_9ENTE</name>
<gene>
    <name evidence="1" type="ORF">GCM10011573_39110</name>
</gene>
<sequence>MSKESALRFTKEVRKSTEILRESTDLLVKTTEEIKRLDENDTLTIPMLKKYFKECFTNIEQRDKERRNFNVLFSVYEKFIQQKDKGIWEEYFTNEIIFSKRVSDFHSLFEEYKYYSPKNKKELEAKARKLLLAKDFVPDSYFEGDYATWIGVYARPKDKPTYLDANDHEEYLLQEKYSQNGFKQDFSEWFEWEIVNNELVETKD</sequence>